<name>A0A972JG65_9FLAO</name>
<evidence type="ECO:0000256" key="3">
    <source>
        <dbReference type="ARBA" id="ARBA00023125"/>
    </source>
</evidence>
<evidence type="ECO:0000256" key="2">
    <source>
        <dbReference type="ARBA" id="ARBA00022908"/>
    </source>
</evidence>
<organism evidence="8 9">
    <name type="scientific">Flavobacterium silvaticum</name>
    <dbReference type="NCBI Taxonomy" id="1852020"/>
    <lineage>
        <taxon>Bacteria</taxon>
        <taxon>Pseudomonadati</taxon>
        <taxon>Bacteroidota</taxon>
        <taxon>Flavobacteriia</taxon>
        <taxon>Flavobacteriales</taxon>
        <taxon>Flavobacteriaceae</taxon>
        <taxon>Flavobacterium</taxon>
    </lineage>
</organism>
<dbReference type="PROSITE" id="PS51900">
    <property type="entry name" value="CB"/>
    <property type="match status" value="1"/>
</dbReference>
<dbReference type="Proteomes" id="UP000712080">
    <property type="component" value="Unassembled WGS sequence"/>
</dbReference>
<dbReference type="GO" id="GO:0007059">
    <property type="term" value="P:chromosome segregation"/>
    <property type="evidence" value="ECO:0007669"/>
    <property type="project" value="UniProtKB-KW"/>
</dbReference>
<proteinExistence type="predicted"/>
<evidence type="ECO:0000313" key="9">
    <source>
        <dbReference type="Proteomes" id="UP000712080"/>
    </source>
</evidence>
<protein>
    <submittedName>
        <fullName evidence="8">Tyrosine-type recombinase/integrase</fullName>
    </submittedName>
</protein>
<dbReference type="EMBL" id="JAAMPU010000090">
    <property type="protein sequence ID" value="NMH26535.1"/>
    <property type="molecule type" value="Genomic_DNA"/>
</dbReference>
<dbReference type="InterPro" id="IPR013762">
    <property type="entry name" value="Integrase-like_cat_sf"/>
</dbReference>
<feature type="domain" description="Tyr recombinase" evidence="6">
    <location>
        <begin position="119"/>
        <end position="302"/>
    </location>
</feature>
<dbReference type="GO" id="GO:0003677">
    <property type="term" value="F:DNA binding"/>
    <property type="evidence" value="ECO:0007669"/>
    <property type="project" value="UniProtKB-UniRule"/>
</dbReference>
<dbReference type="Gene3D" id="1.10.150.130">
    <property type="match status" value="1"/>
</dbReference>
<evidence type="ECO:0000259" key="7">
    <source>
        <dbReference type="PROSITE" id="PS51900"/>
    </source>
</evidence>
<sequence>MTKKIQLPAFEKHFQDFQNLIKAKDPKASHTTYTTPIKEFLIWLERFGIDSIRNVDSKDLQTYSEYLAERPNQRREGTLSSTTIKTHLLALSMFLEHLLTSREIQRGFTIPPFKGNDRKERSVLTVDEIRLLYQYSENLLEEALLSVGYGCGLRRSELQDLNLSDVQLSTGMLIVRKGKNNKRREVPMSDKVLTAVKRYVWEYRTQFLAKTQETAFFLNAVGKRMSGEHLNTTLKRIIERSQNQIIIEKEITLHCLRHSIAHHLMENNAGIDFIRDFLGHSFINTAHLYAKKNNTRTKTRYLMSHEEQTDH</sequence>
<evidence type="ECO:0000256" key="4">
    <source>
        <dbReference type="ARBA" id="ARBA00023172"/>
    </source>
</evidence>
<dbReference type="GO" id="GO:0006310">
    <property type="term" value="P:DNA recombination"/>
    <property type="evidence" value="ECO:0007669"/>
    <property type="project" value="UniProtKB-KW"/>
</dbReference>
<accession>A0A972JG65</accession>
<dbReference type="Pfam" id="PF13495">
    <property type="entry name" value="Phage_int_SAM_4"/>
    <property type="match status" value="1"/>
</dbReference>
<gene>
    <name evidence="8" type="ORF">G6047_00690</name>
</gene>
<dbReference type="Pfam" id="PF00589">
    <property type="entry name" value="Phage_integrase"/>
    <property type="match status" value="1"/>
</dbReference>
<dbReference type="PANTHER" id="PTHR30349">
    <property type="entry name" value="PHAGE INTEGRASE-RELATED"/>
    <property type="match status" value="1"/>
</dbReference>
<evidence type="ECO:0000256" key="1">
    <source>
        <dbReference type="ARBA" id="ARBA00022829"/>
    </source>
</evidence>
<dbReference type="SUPFAM" id="SSF56349">
    <property type="entry name" value="DNA breaking-rejoining enzymes"/>
    <property type="match status" value="1"/>
</dbReference>
<dbReference type="AlphaFoldDB" id="A0A972JG65"/>
<reference evidence="8" key="1">
    <citation type="submission" date="2020-02" db="EMBL/GenBank/DDBJ databases">
        <title>Flavobacterium sp. genome.</title>
        <authorList>
            <person name="Jung H.S."/>
            <person name="Baek J.H."/>
            <person name="Jeon C.O."/>
        </authorList>
    </citation>
    <scope>NUCLEOTIDE SEQUENCE</scope>
    <source>
        <strain evidence="8">SE-s28</strain>
    </source>
</reference>
<keyword evidence="2" id="KW-0229">DNA integration</keyword>
<keyword evidence="3 5" id="KW-0238">DNA-binding</keyword>
<dbReference type="RefSeq" id="WP_169525439.1">
    <property type="nucleotide sequence ID" value="NZ_JAAMPU010000090.1"/>
</dbReference>
<dbReference type="GO" id="GO:0015074">
    <property type="term" value="P:DNA integration"/>
    <property type="evidence" value="ECO:0007669"/>
    <property type="project" value="UniProtKB-KW"/>
</dbReference>
<dbReference type="InterPro" id="IPR011010">
    <property type="entry name" value="DNA_brk_join_enz"/>
</dbReference>
<feature type="domain" description="Core-binding (CB)" evidence="7">
    <location>
        <begin position="8"/>
        <end position="99"/>
    </location>
</feature>
<keyword evidence="1" id="KW-0159">Chromosome partition</keyword>
<dbReference type="InterPro" id="IPR010998">
    <property type="entry name" value="Integrase_recombinase_N"/>
</dbReference>
<dbReference type="InterPro" id="IPR044068">
    <property type="entry name" value="CB"/>
</dbReference>
<comment type="caution">
    <text evidence="8">The sequence shown here is derived from an EMBL/GenBank/DDBJ whole genome shotgun (WGS) entry which is preliminary data.</text>
</comment>
<dbReference type="PROSITE" id="PS51898">
    <property type="entry name" value="TYR_RECOMBINASE"/>
    <property type="match status" value="1"/>
</dbReference>
<evidence type="ECO:0000256" key="5">
    <source>
        <dbReference type="PROSITE-ProRule" id="PRU01248"/>
    </source>
</evidence>
<dbReference type="InterPro" id="IPR004107">
    <property type="entry name" value="Integrase_SAM-like_N"/>
</dbReference>
<dbReference type="InterPro" id="IPR050090">
    <property type="entry name" value="Tyrosine_recombinase_XerCD"/>
</dbReference>
<keyword evidence="9" id="KW-1185">Reference proteome</keyword>
<evidence type="ECO:0000259" key="6">
    <source>
        <dbReference type="PROSITE" id="PS51898"/>
    </source>
</evidence>
<evidence type="ECO:0000313" key="8">
    <source>
        <dbReference type="EMBL" id="NMH26535.1"/>
    </source>
</evidence>
<dbReference type="PANTHER" id="PTHR30349:SF81">
    <property type="entry name" value="TYROSINE RECOMBINASE XERC"/>
    <property type="match status" value="1"/>
</dbReference>
<keyword evidence="4" id="KW-0233">DNA recombination</keyword>
<dbReference type="Gene3D" id="1.10.443.10">
    <property type="entry name" value="Intergrase catalytic core"/>
    <property type="match status" value="1"/>
</dbReference>
<dbReference type="InterPro" id="IPR002104">
    <property type="entry name" value="Integrase_catalytic"/>
</dbReference>